<keyword evidence="1" id="KW-1185">Reference proteome</keyword>
<dbReference type="AlphaFoldDB" id="A0A6J3LF53"/>
<proteinExistence type="predicted"/>
<evidence type="ECO:0000313" key="1">
    <source>
        <dbReference type="Proteomes" id="UP000504631"/>
    </source>
</evidence>
<dbReference type="Proteomes" id="UP000504631">
    <property type="component" value="Unplaced"/>
</dbReference>
<organism evidence="1 2">
    <name type="scientific">Bombus vosnesenskii</name>
    <dbReference type="NCBI Taxonomy" id="207650"/>
    <lineage>
        <taxon>Eukaryota</taxon>
        <taxon>Metazoa</taxon>
        <taxon>Ecdysozoa</taxon>
        <taxon>Arthropoda</taxon>
        <taxon>Hexapoda</taxon>
        <taxon>Insecta</taxon>
        <taxon>Pterygota</taxon>
        <taxon>Neoptera</taxon>
        <taxon>Endopterygota</taxon>
        <taxon>Hymenoptera</taxon>
        <taxon>Apocrita</taxon>
        <taxon>Aculeata</taxon>
        <taxon>Apoidea</taxon>
        <taxon>Anthophila</taxon>
        <taxon>Apidae</taxon>
        <taxon>Bombus</taxon>
        <taxon>Pyrobombus</taxon>
    </lineage>
</organism>
<name>A0A6J3LF53_9HYME</name>
<dbReference type="GeneID" id="117240617"/>
<sequence>MSPAKSEAIWFYNNRRRGSPPPDLCLDRSGEEVEVRPHMKYIDLIIDSQWTFGSHFKLLVPKVTTTANALCGLLQNIGGTEVGVRRLKKKENGARKTWSIRGIPIENRKVDDEHLSALRRVRGHGPPHAVVLSGVGGPPSYSVTSVLREIRRRPHSLTTLTTLKTPQLSHGYILYPGSGIPSTPMPHGQVNEEHNAHRIVDISVTETEIR</sequence>
<protein>
    <submittedName>
        <fullName evidence="2">Uncharacterized protein LOC117240617</fullName>
    </submittedName>
</protein>
<gene>
    <name evidence="2" type="primary">LOC117240617</name>
</gene>
<accession>A0A6J3LF53</accession>
<evidence type="ECO:0000313" key="2">
    <source>
        <dbReference type="RefSeq" id="XP_033362524.1"/>
    </source>
</evidence>
<reference evidence="2" key="1">
    <citation type="submission" date="2025-08" db="UniProtKB">
        <authorList>
            <consortium name="RefSeq"/>
        </authorList>
    </citation>
    <scope>IDENTIFICATION</scope>
    <source>
        <tissue evidence="2">Muscle</tissue>
    </source>
</reference>
<dbReference type="RefSeq" id="XP_033362524.1">
    <property type="nucleotide sequence ID" value="XM_033506633.1"/>
</dbReference>
<dbReference type="KEGG" id="bvk:117240617"/>